<dbReference type="RefSeq" id="WP_087480627.1">
    <property type="nucleotide sequence ID" value="NZ_AP024883.1"/>
</dbReference>
<gene>
    <name evidence="1" type="ORF">SBX37_00470</name>
    <name evidence="2" type="ORF">VIM7927_01862</name>
</gene>
<dbReference type="EMBL" id="FXXI01000002">
    <property type="protein sequence ID" value="SMS00596.1"/>
    <property type="molecule type" value="Genomic_DNA"/>
</dbReference>
<evidence type="ECO:0000313" key="2">
    <source>
        <dbReference type="EMBL" id="SMS00596.1"/>
    </source>
</evidence>
<organism evidence="2 3">
    <name type="scientific">Vibrio mangrovi</name>
    <dbReference type="NCBI Taxonomy" id="474394"/>
    <lineage>
        <taxon>Bacteria</taxon>
        <taxon>Pseudomonadati</taxon>
        <taxon>Pseudomonadota</taxon>
        <taxon>Gammaproteobacteria</taxon>
        <taxon>Vibrionales</taxon>
        <taxon>Vibrionaceae</taxon>
        <taxon>Vibrio</taxon>
    </lineage>
</organism>
<dbReference type="EMBL" id="JAWRCO010000001">
    <property type="protein sequence ID" value="MDW6001382.1"/>
    <property type="molecule type" value="Genomic_DNA"/>
</dbReference>
<protein>
    <submittedName>
        <fullName evidence="2">Uncharacterized protein</fullName>
    </submittedName>
</protein>
<proteinExistence type="predicted"/>
<evidence type="ECO:0000313" key="3">
    <source>
        <dbReference type="Proteomes" id="UP000196125"/>
    </source>
</evidence>
<accession>A0A1Y6ISJ1</accession>
<dbReference type="OrthoDB" id="5850233at2"/>
<dbReference type="GO" id="GO:0016746">
    <property type="term" value="F:acyltransferase activity"/>
    <property type="evidence" value="ECO:0007669"/>
    <property type="project" value="InterPro"/>
</dbReference>
<dbReference type="InterPro" id="IPR016039">
    <property type="entry name" value="Thiolase-like"/>
</dbReference>
<sequence>MRIAAMSSFIPDLRIDAGEVVQAAGGRAIDARVFRQLFGMDSVAALPADMSIRQAFLRLLSDMAFSVEPQPVDEPAIDTLVYVHAFPVQHADGIDFPRELCRSHPVLSQVERCYEVNQHNCGSGFWGLSLAKSLLDCGVAKRVMLLIGDSFSQFPLGQRYIPGCTMMGDAFVALVVDNLPGGCQIERLHLQHHPEFHGGLFGHEQQNRDFFAAHHHMVMDALQAVAFDTHSRQVILPHNINKLSWMNFARSFPETGACLNLDLLPEIGHCCATDPFLLLQRYFDSQALPGEETEAEDIALLSIGSGAYVGACHVHFSDQGERV</sequence>
<evidence type="ECO:0000313" key="4">
    <source>
        <dbReference type="Proteomes" id="UP001283366"/>
    </source>
</evidence>
<reference evidence="1 4" key="2">
    <citation type="submission" date="2023-11" db="EMBL/GenBank/DDBJ databases">
        <title>Plant-associative lifestyle of Vibrio porteresiae and its evolutionary dynamics.</title>
        <authorList>
            <person name="Rameshkumar N."/>
            <person name="Kirti K."/>
        </authorList>
    </citation>
    <scope>NUCLEOTIDE SEQUENCE [LARGE SCALE GENOMIC DNA]</scope>
    <source>
        <strain evidence="1 4">MSSRF38</strain>
    </source>
</reference>
<dbReference type="Gene3D" id="3.40.47.10">
    <property type="match status" value="2"/>
</dbReference>
<dbReference type="Proteomes" id="UP000196125">
    <property type="component" value="Unassembled WGS sequence"/>
</dbReference>
<dbReference type="AlphaFoldDB" id="A0A1Y6ISJ1"/>
<reference evidence="2 3" key="1">
    <citation type="submission" date="2017-05" db="EMBL/GenBank/DDBJ databases">
        <authorList>
            <person name="Song R."/>
            <person name="Chenine A.L."/>
            <person name="Ruprecht R.M."/>
        </authorList>
    </citation>
    <scope>NUCLEOTIDE SEQUENCE [LARGE SCALE GENOMIC DNA]</scope>
    <source>
        <strain evidence="2 3">CECT 7927</strain>
    </source>
</reference>
<evidence type="ECO:0000313" key="1">
    <source>
        <dbReference type="EMBL" id="MDW6001382.1"/>
    </source>
</evidence>
<keyword evidence="4" id="KW-1185">Reference proteome</keyword>
<name>A0A1Y6ISJ1_9VIBR</name>
<dbReference type="Proteomes" id="UP001283366">
    <property type="component" value="Unassembled WGS sequence"/>
</dbReference>
<dbReference type="SUPFAM" id="SSF53901">
    <property type="entry name" value="Thiolase-like"/>
    <property type="match status" value="1"/>
</dbReference>